<name>A0A643FCC9_IDEDE</name>
<evidence type="ECO:0000256" key="1">
    <source>
        <dbReference type="SAM" id="SignalP"/>
    </source>
</evidence>
<dbReference type="OrthoDB" id="641022at2"/>
<accession>A0A643FCC9</accession>
<dbReference type="AlphaFoldDB" id="A0A643FCC9"/>
<organism evidence="3 4">
    <name type="scientific">Ideonella dechloratans</name>
    <dbReference type="NCBI Taxonomy" id="36863"/>
    <lineage>
        <taxon>Bacteria</taxon>
        <taxon>Pseudomonadati</taxon>
        <taxon>Pseudomonadota</taxon>
        <taxon>Betaproteobacteria</taxon>
        <taxon>Burkholderiales</taxon>
        <taxon>Sphaerotilaceae</taxon>
        <taxon>Ideonella</taxon>
    </lineage>
</organism>
<dbReference type="InterPro" id="IPR029058">
    <property type="entry name" value="AB_hydrolase_fold"/>
</dbReference>
<dbReference type="Proteomes" id="UP000430120">
    <property type="component" value="Unassembled WGS sequence"/>
</dbReference>
<reference evidence="3 4" key="1">
    <citation type="submission" date="2019-09" db="EMBL/GenBank/DDBJ databases">
        <title>Draft genome sequences of 48 bacterial type strains from the CCUG.</title>
        <authorList>
            <person name="Tunovic T."/>
            <person name="Pineiro-Iglesias B."/>
            <person name="Unosson C."/>
            <person name="Inganas E."/>
            <person name="Ohlen M."/>
            <person name="Cardew S."/>
            <person name="Jensie-Markopoulos S."/>
            <person name="Salva-Serra F."/>
            <person name="Jaen-Luchoro D."/>
            <person name="Karlsson R."/>
            <person name="Svensson-Stadler L."/>
            <person name="Chun J."/>
            <person name="Moore E."/>
        </authorList>
    </citation>
    <scope>NUCLEOTIDE SEQUENCE [LARGE SCALE GENOMIC DNA]</scope>
    <source>
        <strain evidence="3 4">CCUG 30977</strain>
    </source>
</reference>
<feature type="signal peptide" evidence="1">
    <location>
        <begin position="1"/>
        <end position="34"/>
    </location>
</feature>
<proteinExistence type="predicted"/>
<keyword evidence="1" id="KW-0732">Signal</keyword>
<dbReference type="EMBL" id="VZPB01000024">
    <property type="protein sequence ID" value="KAB0581561.1"/>
    <property type="molecule type" value="Genomic_DNA"/>
</dbReference>
<dbReference type="PIRSF" id="PIRSF029063">
    <property type="entry name" value="IV_sec_VirJ"/>
    <property type="match status" value="1"/>
</dbReference>
<gene>
    <name evidence="3" type="ORF">F7Q92_11360</name>
</gene>
<evidence type="ECO:0000313" key="3">
    <source>
        <dbReference type="EMBL" id="KAB0581561.1"/>
    </source>
</evidence>
<dbReference type="InterPro" id="IPR010333">
    <property type="entry name" value="VirJ"/>
</dbReference>
<evidence type="ECO:0000313" key="4">
    <source>
        <dbReference type="Proteomes" id="UP000430120"/>
    </source>
</evidence>
<keyword evidence="4" id="KW-1185">Reference proteome</keyword>
<sequence>MLPCLPNPIACIRSPARPPALGAGLLLLATSAFAAPPLPQTVSHGLFSNVKVQRPEGTPQQFVLLLQNQADEASPAEQALADRMVAAGAMVASVPLPPFYKRLAAQDGRCTYPGGAFENLSRSIQAQARLPAYLLPLLVGSGPAAATTYATLAQTPAGTFSGGLSLGFCPRLPLDPPMCAGPTLKWQTAADGPGVDLQPAPAALASHWMALGGGEEGCTSAQAQAFVQKVPQAKWLGAGGPTAGNGLPAGFEAAWAALAVRQVPLGPPPSQLSDLPLVELPTPDDGAGAGQSPFAVLISGDGGWASIDKGIAKALVARGVPVAGLDSLRYFWSERTPEGLATDLDRVIRYYAARWGRSKVILIGYSQGADVLPFALNRLPAGTRARVQLAALLGPGQKASFEFHVSNWIGPSGDKPILPEARKLSASNTLCVYGESEKDSLCPDLSPAQARRLPLTGGHHFGGDYEALAGKILEAAGR</sequence>
<dbReference type="Gene3D" id="3.40.50.1820">
    <property type="entry name" value="alpha/beta hydrolase"/>
    <property type="match status" value="1"/>
</dbReference>
<dbReference type="InterPro" id="IPR011225">
    <property type="entry name" value="IV_sec_VirJ"/>
</dbReference>
<dbReference type="RefSeq" id="WP_151124263.1">
    <property type="nucleotide sequence ID" value="NZ_CP088081.1"/>
</dbReference>
<evidence type="ECO:0000259" key="2">
    <source>
        <dbReference type="Pfam" id="PF06057"/>
    </source>
</evidence>
<comment type="caution">
    <text evidence="3">The sequence shown here is derived from an EMBL/GenBank/DDBJ whole genome shotgun (WGS) entry which is preliminary data.</text>
</comment>
<protein>
    <submittedName>
        <fullName evidence="3">Virulence factor family protein</fullName>
    </submittedName>
</protein>
<dbReference type="SUPFAM" id="SSF53474">
    <property type="entry name" value="alpha/beta-Hydrolases"/>
    <property type="match status" value="1"/>
</dbReference>
<dbReference type="Pfam" id="PF06057">
    <property type="entry name" value="VirJ"/>
    <property type="match status" value="1"/>
</dbReference>
<feature type="domain" description="Bacterial virulence" evidence="2">
    <location>
        <begin position="294"/>
        <end position="475"/>
    </location>
</feature>
<feature type="chain" id="PRO_5025069124" evidence="1">
    <location>
        <begin position="35"/>
        <end position="478"/>
    </location>
</feature>